<accession>A0ABQ5JIL0</accession>
<organism evidence="1 2">
    <name type="scientific">Ligilactobacillus pabuli</name>
    <dbReference type="NCBI Taxonomy" id="2886039"/>
    <lineage>
        <taxon>Bacteria</taxon>
        <taxon>Bacillati</taxon>
        <taxon>Bacillota</taxon>
        <taxon>Bacilli</taxon>
        <taxon>Lactobacillales</taxon>
        <taxon>Lactobacillaceae</taxon>
        <taxon>Ligilactobacillus</taxon>
    </lineage>
</organism>
<keyword evidence="2" id="KW-1185">Reference proteome</keyword>
<sequence length="70" mass="8054">MVRDKIIDQFKIDKYTVFCLENDSHVLKLSYKKCRIKDVEYTPVSVMDAPNAIAIVGDVNNLIGQFVEYV</sequence>
<evidence type="ECO:0000313" key="1">
    <source>
        <dbReference type="EMBL" id="GKS81897.1"/>
    </source>
</evidence>
<gene>
    <name evidence="1" type="ORF">LPAF129_15830</name>
</gene>
<evidence type="ECO:0000313" key="2">
    <source>
        <dbReference type="Proteomes" id="UP001055149"/>
    </source>
</evidence>
<proteinExistence type="predicted"/>
<protein>
    <submittedName>
        <fullName evidence="1">Uncharacterized protein</fullName>
    </submittedName>
</protein>
<comment type="caution">
    <text evidence="1">The sequence shown here is derived from an EMBL/GenBank/DDBJ whole genome shotgun (WGS) entry which is preliminary data.</text>
</comment>
<dbReference type="EMBL" id="BQXH01000015">
    <property type="protein sequence ID" value="GKS81897.1"/>
    <property type="molecule type" value="Genomic_DNA"/>
</dbReference>
<dbReference type="RefSeq" id="WP_244055816.1">
    <property type="nucleotide sequence ID" value="NZ_BQXH01000015.1"/>
</dbReference>
<reference evidence="1" key="1">
    <citation type="journal article" date="2022" name="Int. J. Syst. Evol. Microbiol.">
        <title>A novel species of lactic acid bacteria, Ligilactobacillus pabuli sp. nov., isolated from alfalfa silage.</title>
        <authorList>
            <person name="Tohno M."/>
            <person name="Tanizawa Y."/>
            <person name="Sawada H."/>
            <person name="Sakamoto M."/>
            <person name="Ohkuma M."/>
            <person name="Kobayashi H."/>
        </authorList>
    </citation>
    <scope>NUCLEOTIDE SEQUENCE</scope>
    <source>
        <strain evidence="1">AF129</strain>
    </source>
</reference>
<name>A0ABQ5JIL0_9LACO</name>
<dbReference type="Proteomes" id="UP001055149">
    <property type="component" value="Unassembled WGS sequence"/>
</dbReference>